<gene>
    <name evidence="2" type="ORF">LZD57_13660</name>
</gene>
<accession>A0A9X1P070</accession>
<keyword evidence="3" id="KW-1185">Reference proteome</keyword>
<proteinExistence type="predicted"/>
<evidence type="ECO:0000313" key="3">
    <source>
        <dbReference type="Proteomes" id="UP001139035"/>
    </source>
</evidence>
<dbReference type="Proteomes" id="UP001139035">
    <property type="component" value="Unassembled WGS sequence"/>
</dbReference>
<organism evidence="2 3">
    <name type="scientific">Jiella avicenniae</name>
    <dbReference type="NCBI Taxonomy" id="2907202"/>
    <lineage>
        <taxon>Bacteria</taxon>
        <taxon>Pseudomonadati</taxon>
        <taxon>Pseudomonadota</taxon>
        <taxon>Alphaproteobacteria</taxon>
        <taxon>Hyphomicrobiales</taxon>
        <taxon>Aurantimonadaceae</taxon>
        <taxon>Jiella</taxon>
    </lineage>
</organism>
<reference evidence="2" key="1">
    <citation type="submission" date="2022-01" db="EMBL/GenBank/DDBJ databases">
        <title>Jiella avicenniae sp. nov., a novel endophytic bacterium isolated from bark of Avicennia marina.</title>
        <authorList>
            <person name="Tuo L."/>
        </authorList>
    </citation>
    <scope>NUCLEOTIDE SEQUENCE</scope>
    <source>
        <strain evidence="2">CBK1P-4</strain>
    </source>
</reference>
<name>A0A9X1P070_9HYPH</name>
<comment type="caution">
    <text evidence="2">The sequence shown here is derived from an EMBL/GenBank/DDBJ whole genome shotgun (WGS) entry which is preliminary data.</text>
</comment>
<evidence type="ECO:0000256" key="1">
    <source>
        <dbReference type="SAM" id="SignalP"/>
    </source>
</evidence>
<feature type="signal peptide" evidence="1">
    <location>
        <begin position="1"/>
        <end position="26"/>
    </location>
</feature>
<sequence>MAPAIFVRAAAIALAPALLATPAANAQSGLGRIEAGESAGRYQIVSIDGVVARLDTATGRLAPCRVVGETIGCGEDGPDAVTPSDARIRALERRVSALEAERARGGSALTGSDETDMAIERMQKLFRGFADIVKELDEDRRDDDEATGPAPGRT</sequence>
<dbReference type="EMBL" id="JAJUWU010000014">
    <property type="protein sequence ID" value="MCE7029040.1"/>
    <property type="molecule type" value="Genomic_DNA"/>
</dbReference>
<dbReference type="AlphaFoldDB" id="A0A9X1P070"/>
<keyword evidence="1" id="KW-0732">Signal</keyword>
<evidence type="ECO:0000313" key="2">
    <source>
        <dbReference type="EMBL" id="MCE7029040.1"/>
    </source>
</evidence>
<protein>
    <submittedName>
        <fullName evidence="2">Uncharacterized protein</fullName>
    </submittedName>
</protein>
<feature type="chain" id="PRO_5040968657" evidence="1">
    <location>
        <begin position="27"/>
        <end position="154"/>
    </location>
</feature>
<dbReference type="RefSeq" id="WP_233720042.1">
    <property type="nucleotide sequence ID" value="NZ_JAJUWU010000014.1"/>
</dbReference>